<protein>
    <submittedName>
        <fullName evidence="1">Uncharacterized protein</fullName>
    </submittedName>
</protein>
<proteinExistence type="predicted"/>
<gene>
    <name evidence="1" type="ORF">KK1_000455</name>
</gene>
<dbReference type="EMBL" id="CM003613">
    <property type="protein sequence ID" value="KYP54273.1"/>
    <property type="molecule type" value="Genomic_DNA"/>
</dbReference>
<keyword evidence="2" id="KW-1185">Reference proteome</keyword>
<dbReference type="AlphaFoldDB" id="A0A151SHL1"/>
<evidence type="ECO:0000313" key="2">
    <source>
        <dbReference type="Proteomes" id="UP000075243"/>
    </source>
</evidence>
<dbReference type="Proteomes" id="UP000075243">
    <property type="component" value="Chromosome 11"/>
</dbReference>
<dbReference type="Gramene" id="C.cajan_00439.t">
    <property type="protein sequence ID" value="C.cajan_00439.t.cds1"/>
    <property type="gene ID" value="C.cajan_00439"/>
</dbReference>
<evidence type="ECO:0000313" key="1">
    <source>
        <dbReference type="EMBL" id="KYP54273.1"/>
    </source>
</evidence>
<organism evidence="1 2">
    <name type="scientific">Cajanus cajan</name>
    <name type="common">Pigeon pea</name>
    <name type="synonym">Cajanus indicus</name>
    <dbReference type="NCBI Taxonomy" id="3821"/>
    <lineage>
        <taxon>Eukaryota</taxon>
        <taxon>Viridiplantae</taxon>
        <taxon>Streptophyta</taxon>
        <taxon>Embryophyta</taxon>
        <taxon>Tracheophyta</taxon>
        <taxon>Spermatophyta</taxon>
        <taxon>Magnoliopsida</taxon>
        <taxon>eudicotyledons</taxon>
        <taxon>Gunneridae</taxon>
        <taxon>Pentapetalae</taxon>
        <taxon>rosids</taxon>
        <taxon>fabids</taxon>
        <taxon>Fabales</taxon>
        <taxon>Fabaceae</taxon>
        <taxon>Papilionoideae</taxon>
        <taxon>50 kb inversion clade</taxon>
        <taxon>NPAAA clade</taxon>
        <taxon>indigoferoid/millettioid clade</taxon>
        <taxon>Phaseoleae</taxon>
        <taxon>Cajanus</taxon>
    </lineage>
</organism>
<accession>A0A151SHL1</accession>
<name>A0A151SHL1_CAJCA</name>
<reference evidence="1 2" key="1">
    <citation type="journal article" date="2012" name="Nat. Biotechnol.">
        <title>Draft genome sequence of pigeonpea (Cajanus cajan), an orphan legume crop of resource-poor farmers.</title>
        <authorList>
            <person name="Varshney R.K."/>
            <person name="Chen W."/>
            <person name="Li Y."/>
            <person name="Bharti A.K."/>
            <person name="Saxena R.K."/>
            <person name="Schlueter J.A."/>
            <person name="Donoghue M.T."/>
            <person name="Azam S."/>
            <person name="Fan G."/>
            <person name="Whaley A.M."/>
            <person name="Farmer A.D."/>
            <person name="Sheridan J."/>
            <person name="Iwata A."/>
            <person name="Tuteja R."/>
            <person name="Penmetsa R.V."/>
            <person name="Wu W."/>
            <person name="Upadhyaya H.D."/>
            <person name="Yang S.P."/>
            <person name="Shah T."/>
            <person name="Saxena K.B."/>
            <person name="Michael T."/>
            <person name="McCombie W.R."/>
            <person name="Yang B."/>
            <person name="Zhang G."/>
            <person name="Yang H."/>
            <person name="Wang J."/>
            <person name="Spillane C."/>
            <person name="Cook D.R."/>
            <person name="May G.D."/>
            <person name="Xu X."/>
            <person name="Jackson S.A."/>
        </authorList>
    </citation>
    <scope>NUCLEOTIDE SEQUENCE [LARGE SCALE GENOMIC DNA]</scope>
    <source>
        <strain evidence="2">cv. Asha</strain>
    </source>
</reference>
<sequence>MCLVQDIEFPSKFKILDFQKYAEASCPKGHLTIYCRKMAAHIDGGPCLKLYVGPITRSMVRRLEEDKGANTPRDMFLMAINHCRVV</sequence>